<keyword evidence="2" id="KW-0560">Oxidoreductase</keyword>
<dbReference type="GO" id="GO:0016491">
    <property type="term" value="F:oxidoreductase activity"/>
    <property type="evidence" value="ECO:0007669"/>
    <property type="project" value="UniProtKB-KW"/>
</dbReference>
<sequence>MAEKNVWFITGASRGLGVDIAQSALAAGHSVVATGRDGARVASAVGAHKDLLTLALDVTDPTAAEAAVKAAVDRFGRIDVVVNNAGNFYAGYFETLSPEQIRAQMETNFFGPLNVTRAVLPVLRGQRSGQIITVTSTAGFVGGSFTSAYAASKFALEGWMESLSLEVAPFGIETMAVQPGFFRTELLVEGSSTIWPEMQIEDYAEETASTVAAWKSMTGQQGGDPAKLADALVMLSDRGSLPARFVAGADAMAAIEQKQAAVQEQIETNRALSAALSYDS</sequence>
<feature type="domain" description="Ketoreductase" evidence="4">
    <location>
        <begin position="5"/>
        <end position="162"/>
    </location>
</feature>
<evidence type="ECO:0000256" key="1">
    <source>
        <dbReference type="ARBA" id="ARBA00006484"/>
    </source>
</evidence>
<dbReference type="PRINTS" id="PR00080">
    <property type="entry name" value="SDRFAMILY"/>
</dbReference>
<dbReference type="Gene3D" id="3.40.50.720">
    <property type="entry name" value="NAD(P)-binding Rossmann-like Domain"/>
    <property type="match status" value="1"/>
</dbReference>
<dbReference type="InterPro" id="IPR002347">
    <property type="entry name" value="SDR_fam"/>
</dbReference>
<comment type="caution">
    <text evidence="5">The sequence shown here is derived from an EMBL/GenBank/DDBJ whole genome shotgun (WGS) entry which is preliminary data.</text>
</comment>
<proteinExistence type="inferred from homology"/>
<name>A0A328HBH2_ARTGO</name>
<accession>A0A328HBH2</accession>
<dbReference type="InterPro" id="IPR036291">
    <property type="entry name" value="NAD(P)-bd_dom_sf"/>
</dbReference>
<dbReference type="PANTHER" id="PTHR43976:SF16">
    <property type="entry name" value="SHORT-CHAIN DEHYDROGENASE_REDUCTASE FAMILY PROTEIN"/>
    <property type="match status" value="1"/>
</dbReference>
<dbReference type="CDD" id="cd05374">
    <property type="entry name" value="17beta-HSD-like_SDR_c"/>
    <property type="match status" value="1"/>
</dbReference>
<dbReference type="EMBL" id="QLNP01000098">
    <property type="protein sequence ID" value="RAM35849.1"/>
    <property type="molecule type" value="Genomic_DNA"/>
</dbReference>
<dbReference type="Proteomes" id="UP000249166">
    <property type="component" value="Unassembled WGS sequence"/>
</dbReference>
<protein>
    <submittedName>
        <fullName evidence="5">Short-chain dehydrogenase/reductase</fullName>
    </submittedName>
</protein>
<dbReference type="RefSeq" id="WP_111905030.1">
    <property type="nucleotide sequence ID" value="NZ_QLNP01000098.1"/>
</dbReference>
<evidence type="ECO:0000256" key="2">
    <source>
        <dbReference type="ARBA" id="ARBA00023002"/>
    </source>
</evidence>
<evidence type="ECO:0000259" key="4">
    <source>
        <dbReference type="SMART" id="SM00822"/>
    </source>
</evidence>
<evidence type="ECO:0000313" key="6">
    <source>
        <dbReference type="Proteomes" id="UP000249166"/>
    </source>
</evidence>
<organism evidence="5 6">
    <name type="scientific">Arthrobacter globiformis</name>
    <dbReference type="NCBI Taxonomy" id="1665"/>
    <lineage>
        <taxon>Bacteria</taxon>
        <taxon>Bacillati</taxon>
        <taxon>Actinomycetota</taxon>
        <taxon>Actinomycetes</taxon>
        <taxon>Micrococcales</taxon>
        <taxon>Micrococcaceae</taxon>
        <taxon>Arthrobacter</taxon>
    </lineage>
</organism>
<evidence type="ECO:0000313" key="5">
    <source>
        <dbReference type="EMBL" id="RAM35849.1"/>
    </source>
</evidence>
<dbReference type="InterPro" id="IPR020904">
    <property type="entry name" value="Sc_DH/Rdtase_CS"/>
</dbReference>
<dbReference type="Pfam" id="PF00106">
    <property type="entry name" value="adh_short"/>
    <property type="match status" value="1"/>
</dbReference>
<dbReference type="SUPFAM" id="SSF51735">
    <property type="entry name" value="NAD(P)-binding Rossmann-fold domains"/>
    <property type="match status" value="1"/>
</dbReference>
<dbReference type="InterPro" id="IPR057326">
    <property type="entry name" value="KR_dom"/>
</dbReference>
<dbReference type="SMART" id="SM00822">
    <property type="entry name" value="PKS_KR"/>
    <property type="match status" value="1"/>
</dbReference>
<dbReference type="PROSITE" id="PS00061">
    <property type="entry name" value="ADH_SHORT"/>
    <property type="match status" value="1"/>
</dbReference>
<dbReference type="AlphaFoldDB" id="A0A328HBH2"/>
<dbReference type="OrthoDB" id="9792003at2"/>
<evidence type="ECO:0000256" key="3">
    <source>
        <dbReference type="RuleBase" id="RU000363"/>
    </source>
</evidence>
<dbReference type="PRINTS" id="PR00081">
    <property type="entry name" value="GDHRDH"/>
</dbReference>
<dbReference type="PANTHER" id="PTHR43976">
    <property type="entry name" value="SHORT CHAIN DEHYDROGENASE"/>
    <property type="match status" value="1"/>
</dbReference>
<comment type="similarity">
    <text evidence="1 3">Belongs to the short-chain dehydrogenases/reductases (SDR) family.</text>
</comment>
<reference evidence="5 6" key="1">
    <citation type="submission" date="2018-04" db="EMBL/GenBank/DDBJ databases">
        <title>Bacteria isolated from cave deposits of Manipur.</title>
        <authorList>
            <person name="Sahoo D."/>
            <person name="Sarangthem I."/>
            <person name="Nandeibam J."/>
        </authorList>
    </citation>
    <scope>NUCLEOTIDE SEQUENCE [LARGE SCALE GENOMIC DNA]</scope>
    <source>
        <strain evidence="6">mrc11</strain>
    </source>
</reference>
<dbReference type="InterPro" id="IPR051911">
    <property type="entry name" value="SDR_oxidoreductase"/>
</dbReference>
<gene>
    <name evidence="5" type="ORF">DBZ45_16890</name>
</gene>